<evidence type="ECO:0000313" key="11">
    <source>
        <dbReference type="Proteomes" id="UP000260649"/>
    </source>
</evidence>
<keyword evidence="5 8" id="KW-0408">Iron</keyword>
<evidence type="ECO:0000256" key="8">
    <source>
        <dbReference type="HAMAP-Rule" id="MF_01445"/>
    </source>
</evidence>
<evidence type="ECO:0000313" key="10">
    <source>
        <dbReference type="EMBL" id="RFT07543.1"/>
    </source>
</evidence>
<dbReference type="AlphaFoldDB" id="A0A3E2B683"/>
<dbReference type="GeneID" id="97994621"/>
<keyword evidence="6 8" id="KW-0012">Acyltransferase</keyword>
<sequence length="360" mass="37603">MIILAVESSCDETAVALVRDGRTVLADCIASSVEMHRIYGGVVPEIASRKHIEVIAQLADQALEQAGLSRGDIDAVAVTYAPGLIGAVLVGVSFAKSVAYALGVPLIPVHHVRGHIAANYLAHPDLEPPFVCLCVSGGTSLLVDVKGYTEMEILGATRDDAAGECFDKIARVMGLGYPGGAPLDRAAQGGNDKAFSLPRVHIQDAPLDMSFSGLKTAMLNLIHNAQQKGEELPVADLAASFSAAVSEELVPRTMAAAQAKGYGKVAVVGGVAANSRIRRDLEQACQAAGCTLYLPPLKLCGDNGSMIGSQGYYEYLAGTRAGTDLNAYANREISRPYGTGTAPVFPSPVEKSVESVHNSL</sequence>
<comment type="cofactor">
    <cofactor evidence="8">
        <name>Fe(2+)</name>
        <dbReference type="ChEBI" id="CHEBI:29033"/>
    </cofactor>
    <text evidence="8">Binds 1 Fe(2+) ion per subunit.</text>
</comment>
<protein>
    <recommendedName>
        <fullName evidence="8">tRNA N6-adenosine threonylcarbamoyltransferase</fullName>
        <ecNumber evidence="8">2.3.1.234</ecNumber>
    </recommendedName>
    <alternativeName>
        <fullName evidence="8">N6-L-threonylcarbamoyladenine synthase</fullName>
        <shortName evidence="8">t(6)A synthase</shortName>
    </alternativeName>
    <alternativeName>
        <fullName evidence="8">t(6)A37 threonylcarbamoyladenosine biosynthesis protein TsaD</fullName>
    </alternativeName>
    <alternativeName>
        <fullName evidence="8">tRNA threonylcarbamoyladenosine biosynthesis protein TsaD</fullName>
    </alternativeName>
</protein>
<evidence type="ECO:0000256" key="1">
    <source>
        <dbReference type="ARBA" id="ARBA00022490"/>
    </source>
</evidence>
<dbReference type="InterPro" id="IPR000905">
    <property type="entry name" value="Gcp-like_dom"/>
</dbReference>
<feature type="binding site" evidence="8">
    <location>
        <position position="167"/>
    </location>
    <ligand>
        <name>substrate</name>
    </ligand>
</feature>
<dbReference type="InterPro" id="IPR017860">
    <property type="entry name" value="Peptidase_M22_CS"/>
</dbReference>
<keyword evidence="3 8" id="KW-0819">tRNA processing</keyword>
<dbReference type="GO" id="GO:0061711">
    <property type="term" value="F:tRNA N(6)-L-threonylcarbamoyladenine synthase activity"/>
    <property type="evidence" value="ECO:0007669"/>
    <property type="project" value="UniProtKB-EC"/>
</dbReference>
<organism evidence="10 11">
    <name type="scientific">Evtepia gabavorous</name>
    <dbReference type="NCBI Taxonomy" id="2211183"/>
    <lineage>
        <taxon>Bacteria</taxon>
        <taxon>Bacillati</taxon>
        <taxon>Bacillota</taxon>
        <taxon>Clostridia</taxon>
        <taxon>Eubacteriales</taxon>
        <taxon>Evtepia</taxon>
    </lineage>
</organism>
<dbReference type="PROSITE" id="PS01016">
    <property type="entry name" value="GLYCOPROTEASE"/>
    <property type="match status" value="1"/>
</dbReference>
<comment type="catalytic activity">
    <reaction evidence="7 8">
        <text>L-threonylcarbamoyladenylate + adenosine(37) in tRNA = N(6)-L-threonylcarbamoyladenosine(37) in tRNA + AMP + H(+)</text>
        <dbReference type="Rhea" id="RHEA:37059"/>
        <dbReference type="Rhea" id="RHEA-COMP:10162"/>
        <dbReference type="Rhea" id="RHEA-COMP:10163"/>
        <dbReference type="ChEBI" id="CHEBI:15378"/>
        <dbReference type="ChEBI" id="CHEBI:73682"/>
        <dbReference type="ChEBI" id="CHEBI:74411"/>
        <dbReference type="ChEBI" id="CHEBI:74418"/>
        <dbReference type="ChEBI" id="CHEBI:456215"/>
        <dbReference type="EC" id="2.3.1.234"/>
    </reaction>
</comment>
<evidence type="ECO:0000256" key="6">
    <source>
        <dbReference type="ARBA" id="ARBA00023315"/>
    </source>
</evidence>
<keyword evidence="4 8" id="KW-0479">Metal-binding</keyword>
<comment type="function">
    <text evidence="8">Required for the formation of a threonylcarbamoyl group on adenosine at position 37 (t(6)A37) in tRNAs that read codons beginning with adenine. Is involved in the transfer of the threonylcarbamoyl moiety of threonylcarbamoyl-AMP (TC-AMP) to the N6 group of A37, together with TsaE and TsaB. TsaD likely plays a direct catalytic role in this reaction.</text>
</comment>
<feature type="binding site" evidence="8">
    <location>
        <position position="184"/>
    </location>
    <ligand>
        <name>substrate</name>
    </ligand>
</feature>
<comment type="caution">
    <text evidence="10">The sequence shown here is derived from an EMBL/GenBank/DDBJ whole genome shotgun (WGS) entry which is preliminary data.</text>
</comment>
<dbReference type="SUPFAM" id="SSF53067">
    <property type="entry name" value="Actin-like ATPase domain"/>
    <property type="match status" value="2"/>
</dbReference>
<feature type="binding site" evidence="8">
    <location>
        <begin position="134"/>
        <end position="138"/>
    </location>
    <ligand>
        <name>substrate</name>
    </ligand>
</feature>
<feature type="domain" description="Gcp-like" evidence="9">
    <location>
        <begin position="23"/>
        <end position="308"/>
    </location>
</feature>
<proteinExistence type="inferred from homology"/>
<dbReference type="NCBIfam" id="TIGR03723">
    <property type="entry name" value="T6A_TsaD_YgjD"/>
    <property type="match status" value="1"/>
</dbReference>
<dbReference type="CDD" id="cd24133">
    <property type="entry name" value="ASKHA_NBD_TsaD_bac"/>
    <property type="match status" value="1"/>
</dbReference>
<comment type="similarity">
    <text evidence="8">Belongs to the KAE1 / TsaD family.</text>
</comment>
<dbReference type="NCBIfam" id="TIGR00329">
    <property type="entry name" value="gcp_kae1"/>
    <property type="match status" value="1"/>
</dbReference>
<feature type="binding site" evidence="8">
    <location>
        <position position="180"/>
    </location>
    <ligand>
        <name>substrate</name>
    </ligand>
</feature>
<keyword evidence="2 8" id="KW-0808">Transferase</keyword>
<evidence type="ECO:0000259" key="9">
    <source>
        <dbReference type="Pfam" id="PF00814"/>
    </source>
</evidence>
<accession>A0A3E2B683</accession>
<dbReference type="GO" id="GO:0005737">
    <property type="term" value="C:cytoplasm"/>
    <property type="evidence" value="ECO:0007669"/>
    <property type="project" value="UniProtKB-SubCell"/>
</dbReference>
<evidence type="ECO:0000256" key="4">
    <source>
        <dbReference type="ARBA" id="ARBA00022723"/>
    </source>
</evidence>
<reference evidence="10 11" key="1">
    <citation type="submission" date="2018-07" db="EMBL/GenBank/DDBJ databases">
        <title>GABA Modulating Bacteria of the Human Gut Microbiota.</title>
        <authorList>
            <person name="Strandwitz P."/>
            <person name="Kim K.H."/>
            <person name="Terekhova D."/>
            <person name="Liu J.K."/>
            <person name="Sharma A."/>
            <person name="Levering J."/>
            <person name="Mcdonald D."/>
            <person name="Dietrich D."/>
            <person name="Ramadhar T.R."/>
            <person name="Lekbua A."/>
            <person name="Mroue N."/>
            <person name="Liston C."/>
            <person name="Stewart E.J."/>
            <person name="Dubin M.J."/>
            <person name="Zengler K."/>
            <person name="Knight R."/>
            <person name="Gilbert J.A."/>
            <person name="Clardy J."/>
            <person name="Lewis K."/>
        </authorList>
    </citation>
    <scope>NUCLEOTIDE SEQUENCE [LARGE SCALE GENOMIC DNA]</scope>
    <source>
        <strain evidence="10 11">KLE1738</strain>
    </source>
</reference>
<feature type="binding site" evidence="8">
    <location>
        <position position="274"/>
    </location>
    <ligand>
        <name>substrate</name>
    </ligand>
</feature>
<dbReference type="InterPro" id="IPR017861">
    <property type="entry name" value="KAE1/TsaD"/>
</dbReference>
<dbReference type="EMBL" id="QQRQ01000002">
    <property type="protein sequence ID" value="RFT07543.1"/>
    <property type="molecule type" value="Genomic_DNA"/>
</dbReference>
<dbReference type="FunFam" id="3.30.420.40:FF:000040">
    <property type="entry name" value="tRNA N6-adenosine threonylcarbamoyltransferase"/>
    <property type="match status" value="1"/>
</dbReference>
<comment type="subcellular location">
    <subcellularLocation>
        <location evidence="8">Cytoplasm</location>
    </subcellularLocation>
</comment>
<dbReference type="PANTHER" id="PTHR11735">
    <property type="entry name" value="TRNA N6-ADENOSINE THREONYLCARBAMOYLTRANSFERASE"/>
    <property type="match status" value="1"/>
</dbReference>
<dbReference type="OrthoDB" id="9806197at2"/>
<evidence type="ECO:0000256" key="5">
    <source>
        <dbReference type="ARBA" id="ARBA00023004"/>
    </source>
</evidence>
<dbReference type="Pfam" id="PF00814">
    <property type="entry name" value="TsaD"/>
    <property type="match status" value="1"/>
</dbReference>
<evidence type="ECO:0000256" key="2">
    <source>
        <dbReference type="ARBA" id="ARBA00022679"/>
    </source>
</evidence>
<dbReference type="Gene3D" id="3.30.420.40">
    <property type="match status" value="2"/>
</dbReference>
<feature type="binding site" evidence="8">
    <location>
        <position position="111"/>
    </location>
    <ligand>
        <name>Fe cation</name>
        <dbReference type="ChEBI" id="CHEBI:24875"/>
    </ligand>
</feature>
<dbReference type="InterPro" id="IPR043129">
    <property type="entry name" value="ATPase_NBD"/>
</dbReference>
<keyword evidence="11" id="KW-1185">Reference proteome</keyword>
<dbReference type="InterPro" id="IPR022450">
    <property type="entry name" value="TsaD"/>
</dbReference>
<dbReference type="GO" id="GO:0005506">
    <property type="term" value="F:iron ion binding"/>
    <property type="evidence" value="ECO:0007669"/>
    <property type="project" value="UniProtKB-UniRule"/>
</dbReference>
<dbReference type="GO" id="GO:0002949">
    <property type="term" value="P:tRNA threonylcarbamoyladenosine modification"/>
    <property type="evidence" value="ECO:0007669"/>
    <property type="project" value="UniProtKB-UniRule"/>
</dbReference>
<dbReference type="PRINTS" id="PR00789">
    <property type="entry name" value="OSIALOPTASE"/>
</dbReference>
<gene>
    <name evidence="8 10" type="primary">tsaD</name>
    <name evidence="10" type="ORF">DV520_02555</name>
</gene>
<feature type="binding site" evidence="8">
    <location>
        <position position="115"/>
    </location>
    <ligand>
        <name>Fe cation</name>
        <dbReference type="ChEBI" id="CHEBI:24875"/>
    </ligand>
</feature>
<dbReference type="EC" id="2.3.1.234" evidence="8"/>
<dbReference type="Proteomes" id="UP000260649">
    <property type="component" value="Unassembled WGS sequence"/>
</dbReference>
<dbReference type="RefSeq" id="WP_021919780.1">
    <property type="nucleotide sequence ID" value="NZ_CAKXKJ010000009.1"/>
</dbReference>
<keyword evidence="1 8" id="KW-0963">Cytoplasm</keyword>
<dbReference type="PANTHER" id="PTHR11735:SF6">
    <property type="entry name" value="TRNA N6-ADENOSINE THREONYLCARBAMOYLTRANSFERASE, MITOCHONDRIAL"/>
    <property type="match status" value="1"/>
</dbReference>
<evidence type="ECO:0000256" key="3">
    <source>
        <dbReference type="ARBA" id="ARBA00022694"/>
    </source>
</evidence>
<name>A0A3E2B683_9FIRM</name>
<dbReference type="HAMAP" id="MF_01445">
    <property type="entry name" value="TsaD"/>
    <property type="match status" value="1"/>
</dbReference>
<feature type="binding site" evidence="8">
    <location>
        <position position="302"/>
    </location>
    <ligand>
        <name>Fe cation</name>
        <dbReference type="ChEBI" id="CHEBI:24875"/>
    </ligand>
</feature>
<evidence type="ECO:0000256" key="7">
    <source>
        <dbReference type="ARBA" id="ARBA00048117"/>
    </source>
</evidence>